<accession>A0AAV7FXR7</accession>
<evidence type="ECO:0000256" key="9">
    <source>
        <dbReference type="ARBA" id="ARBA00023157"/>
    </source>
</evidence>
<evidence type="ECO:0000256" key="17">
    <source>
        <dbReference type="PIRSR" id="PIRSR600823-5"/>
    </source>
</evidence>
<dbReference type="PANTHER" id="PTHR31388:SF123">
    <property type="entry name" value="PEROXIDASE RIP1"/>
    <property type="match status" value="1"/>
</dbReference>
<evidence type="ECO:0000256" key="7">
    <source>
        <dbReference type="ARBA" id="ARBA00023002"/>
    </source>
</evidence>
<comment type="catalytic activity">
    <reaction evidence="1">
        <text>2 a phenolic donor + H2O2 = 2 a phenolic radical donor + 2 H2O</text>
        <dbReference type="Rhea" id="RHEA:56136"/>
        <dbReference type="ChEBI" id="CHEBI:15377"/>
        <dbReference type="ChEBI" id="CHEBI:16240"/>
        <dbReference type="ChEBI" id="CHEBI:139520"/>
        <dbReference type="ChEBI" id="CHEBI:139521"/>
        <dbReference type="EC" id="1.11.1.7"/>
    </reaction>
</comment>
<dbReference type="InterPro" id="IPR019794">
    <property type="entry name" value="Peroxidases_AS"/>
</dbReference>
<feature type="binding site" evidence="15">
    <location>
        <position position="203"/>
    </location>
    <ligand>
        <name>Ca(2+)</name>
        <dbReference type="ChEBI" id="CHEBI:29108"/>
        <label>1</label>
    </ligand>
</feature>
<dbReference type="FunFam" id="1.10.520.10:FF:000009">
    <property type="entry name" value="Peroxidase"/>
    <property type="match status" value="1"/>
</dbReference>
<dbReference type="GO" id="GO:0140825">
    <property type="term" value="F:lactoperoxidase activity"/>
    <property type="evidence" value="ECO:0007669"/>
    <property type="project" value="UniProtKB-EC"/>
</dbReference>
<sequence length="694" mass="76888">MKAPTMGVIQTDPDQLLTLLTDETVSSCPYEYLRGEEVRDMWIREFQEDILGQEPTLFLVEFALEFFNMALTGKCNDKDAFFKSHYYGRRLDEFVMGYLHTSVLFWFPFLASLAALLSINELEVPFKDLVSRLQVGSRVNIDIVFTVILASFAPLMAQLNPHYYDKLCPQALPTIKAVVERAVAREPRMGASLLRLHFHDCFVNGCDGSILLDDTPTFIGEKTAAPNNNSVRGFDVIDQIKAAVDKVCHGNIVSCADILAVAAHDSVVALGGRSYKVQVGRRDALTASRTAANQNIPSPLSNLNSLLSNFQSHGLSLKDLVLLSGAHTIGFARCITFRSRIYNETKAIDASFASAVRTRCPPSGGDNILSPLDSSAKIFDTVYFNNLIAKKGLLHSDQQLYKGDGSQADQFVKYYSKNGEEFWTDFGVSMLRMGNLSPLTGTNGEIRKNCRKASMLVDIWTRNFLQERFLFTVRVPLHDLPSTAILYIESRINITQRLKLFGVVVDKVCHGNIVSCADILAVAAHDSVVALGGRSYKVQVGRRDALTASRAAANQNIPSPLSNLNSLLSNFQSHGLSLKDLVLLSGAHTIGFARCITFRSRIYNETKAIDASFASAIFDTVYFNNLIAKKGLLHSDQQLYKGDGSQADQFVKYYSKNGEEFWTDFGVSMLRMGNLSPLTGTNGEIRKNCRKENS</sequence>
<evidence type="ECO:0000256" key="14">
    <source>
        <dbReference type="PIRSR" id="PIRSR600823-2"/>
    </source>
</evidence>
<dbReference type="InterPro" id="IPR010255">
    <property type="entry name" value="Haem_peroxidase_sf"/>
</dbReference>
<dbReference type="PANTHER" id="PTHR31388">
    <property type="entry name" value="PEROXIDASE 72-RELATED"/>
    <property type="match status" value="1"/>
</dbReference>
<dbReference type="FunFam" id="1.10.420.10:FF:000001">
    <property type="entry name" value="Peroxidase"/>
    <property type="match status" value="1"/>
</dbReference>
<dbReference type="GO" id="GO:0046872">
    <property type="term" value="F:metal ion binding"/>
    <property type="evidence" value="ECO:0007669"/>
    <property type="project" value="UniProtKB-KW"/>
</dbReference>
<keyword evidence="7" id="KW-0560">Oxidoreductase</keyword>
<dbReference type="InterPro" id="IPR019793">
    <property type="entry name" value="Peroxidases_heam-ligand_BS"/>
</dbReference>
<keyword evidence="12" id="KW-0376">Hydrogen peroxide</keyword>
<keyword evidence="9 17" id="KW-1015">Disulfide bond</keyword>
<feature type="binding site" evidence="15">
    <location>
        <position position="380"/>
    </location>
    <ligand>
        <name>Ca(2+)</name>
        <dbReference type="ChEBI" id="CHEBI:29108"/>
        <label>2</label>
    </ligand>
</feature>
<gene>
    <name evidence="20" type="ORF">IEQ34_016318</name>
</gene>
<evidence type="ECO:0000256" key="4">
    <source>
        <dbReference type="ARBA" id="ARBA00022617"/>
    </source>
</evidence>
<comment type="cofactor">
    <cofactor evidence="15">
        <name>Ca(2+)</name>
        <dbReference type="ChEBI" id="CHEBI:29108"/>
    </cofactor>
    <text evidence="15">Binds 2 calcium ions per subunit.</text>
</comment>
<keyword evidence="6 15" id="KW-0106">Calcium</keyword>
<dbReference type="InterPro" id="IPR000823">
    <property type="entry name" value="Peroxidase_pln"/>
</dbReference>
<dbReference type="PROSITE" id="PS00436">
    <property type="entry name" value="PEROXIDASE_2"/>
    <property type="match status" value="1"/>
</dbReference>
<keyword evidence="4" id="KW-0349">Heme</keyword>
<dbReference type="Gene3D" id="1.10.420.10">
    <property type="entry name" value="Peroxidase, domain 2"/>
    <property type="match status" value="3"/>
</dbReference>
<keyword evidence="8 15" id="KW-0408">Iron</keyword>
<dbReference type="GO" id="GO:0042744">
    <property type="term" value="P:hydrogen peroxide catabolic process"/>
    <property type="evidence" value="ECO:0007669"/>
    <property type="project" value="UniProtKB-KW"/>
</dbReference>
<dbReference type="CDD" id="cd00693">
    <property type="entry name" value="secretory_peroxidase"/>
    <property type="match status" value="1"/>
</dbReference>
<keyword evidence="5 15" id="KW-0479">Metal-binding</keyword>
<evidence type="ECO:0000256" key="12">
    <source>
        <dbReference type="ARBA" id="ARBA00023324"/>
    </source>
</evidence>
<evidence type="ECO:0000259" key="19">
    <source>
        <dbReference type="PROSITE" id="PS50873"/>
    </source>
</evidence>
<evidence type="ECO:0000256" key="3">
    <source>
        <dbReference type="ARBA" id="ARBA00022559"/>
    </source>
</evidence>
<reference evidence="20 21" key="1">
    <citation type="journal article" date="2021" name="Hortic Res">
        <title>Chromosome-scale assembly of the Dendrobium chrysotoxum genome enhances the understanding of orchid evolution.</title>
        <authorList>
            <person name="Zhang Y."/>
            <person name="Zhang G.Q."/>
            <person name="Zhang D."/>
            <person name="Liu X.D."/>
            <person name="Xu X.Y."/>
            <person name="Sun W.H."/>
            <person name="Yu X."/>
            <person name="Zhu X."/>
            <person name="Wang Z.W."/>
            <person name="Zhao X."/>
            <person name="Zhong W.Y."/>
            <person name="Chen H."/>
            <person name="Yin W.L."/>
            <person name="Huang T."/>
            <person name="Niu S.C."/>
            <person name="Liu Z.J."/>
        </authorList>
    </citation>
    <scope>NUCLEOTIDE SEQUENCE [LARGE SCALE GENOMIC DNA]</scope>
    <source>
        <strain evidence="20">Lindl</strain>
    </source>
</reference>
<proteinExistence type="inferred from homology"/>
<feature type="binding site" evidence="15">
    <location>
        <position position="200"/>
    </location>
    <ligand>
        <name>Ca(2+)</name>
        <dbReference type="ChEBI" id="CHEBI:29108"/>
        <label>1</label>
    </ligand>
</feature>
<comment type="caution">
    <text evidence="20">The sequence shown here is derived from an EMBL/GenBank/DDBJ whole genome shotgun (WGS) entry which is preliminary data.</text>
</comment>
<evidence type="ECO:0000256" key="16">
    <source>
        <dbReference type="PIRSR" id="PIRSR600823-4"/>
    </source>
</evidence>
<evidence type="ECO:0000256" key="15">
    <source>
        <dbReference type="PIRSR" id="PIRSR600823-3"/>
    </source>
</evidence>
<feature type="binding site" description="axial binding residue" evidence="15">
    <location>
        <position position="327"/>
    </location>
    <ligand>
        <name>heme b</name>
        <dbReference type="ChEBI" id="CHEBI:60344"/>
    </ligand>
    <ligandPart>
        <name>Fe</name>
        <dbReference type="ChEBI" id="CHEBI:18248"/>
    </ligandPart>
</feature>
<feature type="binding site" evidence="14">
    <location>
        <position position="297"/>
    </location>
    <ligand>
        <name>substrate</name>
    </ligand>
</feature>
<dbReference type="InterPro" id="IPR033905">
    <property type="entry name" value="Secretory_peroxidase"/>
</dbReference>
<name>A0AAV7FXR7_DENCH</name>
<feature type="binding site" evidence="15">
    <location>
        <position position="209"/>
    </location>
    <ligand>
        <name>Ca(2+)</name>
        <dbReference type="ChEBI" id="CHEBI:29108"/>
        <label>1</label>
    </ligand>
</feature>
<evidence type="ECO:0000313" key="21">
    <source>
        <dbReference type="Proteomes" id="UP000775213"/>
    </source>
</evidence>
<feature type="binding site" evidence="15">
    <location>
        <position position="205"/>
    </location>
    <ligand>
        <name>Ca(2+)</name>
        <dbReference type="ChEBI" id="CHEBI:29108"/>
        <label>1</label>
    </ligand>
</feature>
<dbReference type="InterPro" id="IPR002016">
    <property type="entry name" value="Haem_peroxidase"/>
</dbReference>
<dbReference type="PRINTS" id="PR00458">
    <property type="entry name" value="PEROXIDASE"/>
</dbReference>
<protein>
    <recommendedName>
        <fullName evidence="19">Plant heme peroxidase family profile domain-containing protein</fullName>
    </recommendedName>
</protein>
<comment type="similarity">
    <text evidence="2">Belongs to the peroxidase family. Ascorbate peroxidase subfamily.</text>
</comment>
<evidence type="ECO:0000256" key="1">
    <source>
        <dbReference type="ARBA" id="ARBA00000189"/>
    </source>
</evidence>
<dbReference type="SUPFAM" id="SSF48113">
    <property type="entry name" value="Heme-dependent peroxidases"/>
    <property type="match status" value="2"/>
</dbReference>
<dbReference type="GO" id="GO:0006979">
    <property type="term" value="P:response to oxidative stress"/>
    <property type="evidence" value="ECO:0007669"/>
    <property type="project" value="InterPro"/>
</dbReference>
<dbReference type="EMBL" id="JAGFBR010000015">
    <property type="protein sequence ID" value="KAH0454394.1"/>
    <property type="molecule type" value="Genomic_DNA"/>
</dbReference>
<keyword evidence="18" id="KW-0812">Transmembrane</keyword>
<feature type="binding site" evidence="15">
    <location>
        <position position="221"/>
    </location>
    <ligand>
        <name>Ca(2+)</name>
        <dbReference type="ChEBI" id="CHEBI:29108"/>
        <label>1</label>
    </ligand>
</feature>
<evidence type="ECO:0000256" key="18">
    <source>
        <dbReference type="SAM" id="Phobius"/>
    </source>
</evidence>
<feature type="transmembrane region" description="Helical" evidence="18">
    <location>
        <begin position="98"/>
        <end position="119"/>
    </location>
</feature>
<feature type="domain" description="Plant heme peroxidase family profile" evidence="19">
    <location>
        <begin position="158"/>
        <end position="454"/>
    </location>
</feature>
<keyword evidence="18" id="KW-1133">Transmembrane helix</keyword>
<feature type="binding site" evidence="15">
    <location>
        <position position="328"/>
    </location>
    <ligand>
        <name>Ca(2+)</name>
        <dbReference type="ChEBI" id="CHEBI:29108"/>
        <label>2</label>
    </ligand>
</feature>
<feature type="domain" description="Plant heme peroxidase family profile" evidence="19">
    <location>
        <begin position="512"/>
        <end position="693"/>
    </location>
</feature>
<dbReference type="PRINTS" id="PR00461">
    <property type="entry name" value="PLPEROXIDASE"/>
</dbReference>
<dbReference type="Proteomes" id="UP000775213">
    <property type="component" value="Unassembled WGS sequence"/>
</dbReference>
<feature type="binding site" evidence="15">
    <location>
        <position position="373"/>
    </location>
    <ligand>
        <name>Ca(2+)</name>
        <dbReference type="ChEBI" id="CHEBI:29108"/>
        <label>2</label>
    </ligand>
</feature>
<keyword evidence="21" id="KW-1185">Reference proteome</keyword>
<evidence type="ECO:0000313" key="20">
    <source>
        <dbReference type="EMBL" id="KAH0454394.1"/>
    </source>
</evidence>
<organism evidence="20 21">
    <name type="scientific">Dendrobium chrysotoxum</name>
    <name type="common">Orchid</name>
    <dbReference type="NCBI Taxonomy" id="161865"/>
    <lineage>
        <taxon>Eukaryota</taxon>
        <taxon>Viridiplantae</taxon>
        <taxon>Streptophyta</taxon>
        <taxon>Embryophyta</taxon>
        <taxon>Tracheophyta</taxon>
        <taxon>Spermatophyta</taxon>
        <taxon>Magnoliopsida</taxon>
        <taxon>Liliopsida</taxon>
        <taxon>Asparagales</taxon>
        <taxon>Orchidaceae</taxon>
        <taxon>Epidendroideae</taxon>
        <taxon>Malaxideae</taxon>
        <taxon>Dendrobiinae</taxon>
        <taxon>Dendrobium</taxon>
    </lineage>
</organism>
<feature type="active site" description="Proton acceptor" evidence="13">
    <location>
        <position position="199"/>
    </location>
</feature>
<dbReference type="GO" id="GO:0020037">
    <property type="term" value="F:heme binding"/>
    <property type="evidence" value="ECO:0007669"/>
    <property type="project" value="InterPro"/>
</dbReference>
<feature type="disulfide bond" evidence="17">
    <location>
        <begin position="334"/>
        <end position="360"/>
    </location>
</feature>
<dbReference type="PROSITE" id="PS00435">
    <property type="entry name" value="PEROXIDASE_1"/>
    <property type="match status" value="2"/>
</dbReference>
<dbReference type="AlphaFoldDB" id="A0AAV7FXR7"/>
<keyword evidence="10" id="KW-0325">Glycoprotein</keyword>
<feature type="disulfide bond" evidence="17">
    <location>
        <begin position="201"/>
        <end position="206"/>
    </location>
</feature>
<dbReference type="PROSITE" id="PS50873">
    <property type="entry name" value="PEROXIDASE_4"/>
    <property type="match status" value="2"/>
</dbReference>
<evidence type="ECO:0000256" key="13">
    <source>
        <dbReference type="PIRSR" id="PIRSR600823-1"/>
    </source>
</evidence>
<feature type="binding site" evidence="15">
    <location>
        <position position="207"/>
    </location>
    <ligand>
        <name>Ca(2+)</name>
        <dbReference type="ChEBI" id="CHEBI:29108"/>
        <label>1</label>
    </ligand>
</feature>
<comment type="cofactor">
    <cofactor evidence="15">
        <name>heme b</name>
        <dbReference type="ChEBI" id="CHEBI:60344"/>
    </cofactor>
    <text evidence="15">Binds 1 heme b (iron(II)-protoporphyrin IX) group per subunit.</text>
</comment>
<evidence type="ECO:0000256" key="10">
    <source>
        <dbReference type="ARBA" id="ARBA00023180"/>
    </source>
</evidence>
<keyword evidence="18" id="KW-0472">Membrane</keyword>
<evidence type="ECO:0000256" key="5">
    <source>
        <dbReference type="ARBA" id="ARBA00022723"/>
    </source>
</evidence>
<evidence type="ECO:0000256" key="6">
    <source>
        <dbReference type="ARBA" id="ARBA00022837"/>
    </source>
</evidence>
<evidence type="ECO:0000256" key="8">
    <source>
        <dbReference type="ARBA" id="ARBA00023004"/>
    </source>
</evidence>
<evidence type="ECO:0000256" key="2">
    <source>
        <dbReference type="ARBA" id="ARBA00006873"/>
    </source>
</evidence>
<keyword evidence="3" id="KW-0575">Peroxidase</keyword>
<feature type="disulfide bond" evidence="17">
    <location>
        <begin position="255"/>
        <end position="450"/>
    </location>
</feature>
<feature type="disulfide bond" evidence="17">
    <location>
        <begin position="168"/>
        <end position="248"/>
    </location>
</feature>
<keyword evidence="11" id="KW-0873">Pyrrolidone carboxylic acid</keyword>
<dbReference type="Pfam" id="PF00141">
    <property type="entry name" value="peroxidase"/>
    <property type="match status" value="2"/>
</dbReference>
<feature type="site" description="Transition state stabilizer" evidence="16">
    <location>
        <position position="195"/>
    </location>
</feature>
<dbReference type="Gene3D" id="1.10.520.10">
    <property type="match status" value="2"/>
</dbReference>
<evidence type="ECO:0000256" key="11">
    <source>
        <dbReference type="ARBA" id="ARBA00023283"/>
    </source>
</evidence>